<feature type="non-terminal residue" evidence="2">
    <location>
        <position position="1"/>
    </location>
</feature>
<accession>A0A813JIG7</accession>
<proteinExistence type="predicted"/>
<feature type="compositionally biased region" description="Polar residues" evidence="1">
    <location>
        <begin position="164"/>
        <end position="173"/>
    </location>
</feature>
<gene>
    <name evidence="2" type="ORF">PGLA2088_LOCUS20350</name>
</gene>
<feature type="region of interest" description="Disordered" evidence="1">
    <location>
        <begin position="1"/>
        <end position="30"/>
    </location>
</feature>
<evidence type="ECO:0000313" key="3">
    <source>
        <dbReference type="Proteomes" id="UP000626109"/>
    </source>
</evidence>
<dbReference type="AlphaFoldDB" id="A0A813JIG7"/>
<reference evidence="2" key="1">
    <citation type="submission" date="2021-02" db="EMBL/GenBank/DDBJ databases">
        <authorList>
            <person name="Dougan E. K."/>
            <person name="Rhodes N."/>
            <person name="Thang M."/>
            <person name="Chan C."/>
        </authorList>
    </citation>
    <scope>NUCLEOTIDE SEQUENCE</scope>
</reference>
<name>A0A813JIG7_POLGL</name>
<evidence type="ECO:0000256" key="1">
    <source>
        <dbReference type="SAM" id="MobiDB-lite"/>
    </source>
</evidence>
<feature type="non-terminal residue" evidence="2">
    <location>
        <position position="173"/>
    </location>
</feature>
<protein>
    <submittedName>
        <fullName evidence="2">Uncharacterized protein</fullName>
    </submittedName>
</protein>
<organism evidence="2 3">
    <name type="scientific">Polarella glacialis</name>
    <name type="common">Dinoflagellate</name>
    <dbReference type="NCBI Taxonomy" id="89957"/>
    <lineage>
        <taxon>Eukaryota</taxon>
        <taxon>Sar</taxon>
        <taxon>Alveolata</taxon>
        <taxon>Dinophyceae</taxon>
        <taxon>Suessiales</taxon>
        <taxon>Suessiaceae</taxon>
        <taxon>Polarella</taxon>
    </lineage>
</organism>
<dbReference type="EMBL" id="CAJNNW010025505">
    <property type="protein sequence ID" value="CAE8677501.1"/>
    <property type="molecule type" value="Genomic_DNA"/>
</dbReference>
<comment type="caution">
    <text evidence="2">The sequence shown here is derived from an EMBL/GenBank/DDBJ whole genome shotgun (WGS) entry which is preliminary data.</text>
</comment>
<dbReference type="Proteomes" id="UP000626109">
    <property type="component" value="Unassembled WGS sequence"/>
</dbReference>
<feature type="region of interest" description="Disordered" evidence="1">
    <location>
        <begin position="126"/>
        <end position="173"/>
    </location>
</feature>
<sequence length="173" mass="17788">VEDCQDGADPTDRAAESCAAAESDPPGQEQGLEVEVQCVTATGPGASILIQVPPERFLSLEEGPSIGLLRELVTARCGGGGVGSHIRLVRRLNNVLFLPLRDEELLGDRRHLLLLGVDLAGVDLGDEGAEEHQTGGDSDGEDTASEGGVTSETPRPPTGDASDKSSVSPPAAA</sequence>
<evidence type="ECO:0000313" key="2">
    <source>
        <dbReference type="EMBL" id="CAE8677501.1"/>
    </source>
</evidence>